<reference evidence="9" key="1">
    <citation type="submission" date="2023-08" db="EMBL/GenBank/DDBJ databases">
        <title>A de novo genome assembly of Solanum verrucosum Schlechtendal, a Mexican diploid species geographically isolated from the other diploid A-genome species in potato relatives.</title>
        <authorList>
            <person name="Hosaka K."/>
        </authorList>
    </citation>
    <scope>NUCLEOTIDE SEQUENCE</scope>
    <source>
        <tissue evidence="9">Young leaves</tissue>
    </source>
</reference>
<proteinExistence type="predicted"/>
<dbReference type="Proteomes" id="UP001234989">
    <property type="component" value="Chromosome 2"/>
</dbReference>
<dbReference type="GO" id="GO:0016787">
    <property type="term" value="F:hydrolase activity"/>
    <property type="evidence" value="ECO:0007669"/>
    <property type="project" value="UniProtKB-KW"/>
</dbReference>
<dbReference type="GO" id="GO:0003964">
    <property type="term" value="F:RNA-directed DNA polymerase activity"/>
    <property type="evidence" value="ECO:0007669"/>
    <property type="project" value="UniProtKB-KW"/>
</dbReference>
<accession>A0AAF0PZX1</accession>
<dbReference type="Pfam" id="PF17917">
    <property type="entry name" value="RT_RNaseH"/>
    <property type="match status" value="1"/>
</dbReference>
<dbReference type="InterPro" id="IPR041373">
    <property type="entry name" value="RT_RNaseH"/>
</dbReference>
<keyword evidence="2" id="KW-0548">Nucleotidyltransferase</keyword>
<evidence type="ECO:0000313" key="10">
    <source>
        <dbReference type="Proteomes" id="UP001234989"/>
    </source>
</evidence>
<dbReference type="EMBL" id="CP133613">
    <property type="protein sequence ID" value="WMV14041.1"/>
    <property type="molecule type" value="Genomic_DNA"/>
</dbReference>
<evidence type="ECO:0000313" key="9">
    <source>
        <dbReference type="EMBL" id="WMV14041.1"/>
    </source>
</evidence>
<evidence type="ECO:0000259" key="8">
    <source>
        <dbReference type="Pfam" id="PF17917"/>
    </source>
</evidence>
<protein>
    <recommendedName>
        <fullName evidence="8">Reverse transcriptase RNase H-like domain-containing protein</fullName>
    </recommendedName>
</protein>
<keyword evidence="10" id="KW-1185">Reference proteome</keyword>
<gene>
    <name evidence="9" type="ORF">MTR67_007426</name>
</gene>
<evidence type="ECO:0000256" key="2">
    <source>
        <dbReference type="ARBA" id="ARBA00022695"/>
    </source>
</evidence>
<keyword evidence="1" id="KW-0808">Transferase</keyword>
<evidence type="ECO:0000256" key="7">
    <source>
        <dbReference type="SAM" id="MobiDB-lite"/>
    </source>
</evidence>
<keyword evidence="4" id="KW-0255">Endonuclease</keyword>
<keyword evidence="5" id="KW-0378">Hydrolase</keyword>
<keyword evidence="3" id="KW-0540">Nuclease</keyword>
<sequence length="117" mass="12615">MVQTSRGVHSGYLGRGGQLGSVELSQKGSSGRGPRAPVQSTRGGPRLIEMVLRPGLVVSLPCGVGLLLQDCYFVRGFMVYCDSSDVGMGCVLMQQDRAITYASTQLKLYRRTTPLMT</sequence>
<evidence type="ECO:0000256" key="3">
    <source>
        <dbReference type="ARBA" id="ARBA00022722"/>
    </source>
</evidence>
<dbReference type="AlphaFoldDB" id="A0AAF0PZX1"/>
<evidence type="ECO:0000256" key="1">
    <source>
        <dbReference type="ARBA" id="ARBA00022679"/>
    </source>
</evidence>
<dbReference type="GO" id="GO:0004519">
    <property type="term" value="F:endonuclease activity"/>
    <property type="evidence" value="ECO:0007669"/>
    <property type="project" value="UniProtKB-KW"/>
</dbReference>
<feature type="domain" description="Reverse transcriptase RNase H-like" evidence="8">
    <location>
        <begin position="76"/>
        <end position="110"/>
    </location>
</feature>
<evidence type="ECO:0000256" key="6">
    <source>
        <dbReference type="ARBA" id="ARBA00022918"/>
    </source>
</evidence>
<evidence type="ECO:0000256" key="5">
    <source>
        <dbReference type="ARBA" id="ARBA00022801"/>
    </source>
</evidence>
<evidence type="ECO:0000256" key="4">
    <source>
        <dbReference type="ARBA" id="ARBA00022759"/>
    </source>
</evidence>
<name>A0AAF0PZX1_SOLVR</name>
<keyword evidence="6" id="KW-0695">RNA-directed DNA polymerase</keyword>
<organism evidence="9 10">
    <name type="scientific">Solanum verrucosum</name>
    <dbReference type="NCBI Taxonomy" id="315347"/>
    <lineage>
        <taxon>Eukaryota</taxon>
        <taxon>Viridiplantae</taxon>
        <taxon>Streptophyta</taxon>
        <taxon>Embryophyta</taxon>
        <taxon>Tracheophyta</taxon>
        <taxon>Spermatophyta</taxon>
        <taxon>Magnoliopsida</taxon>
        <taxon>eudicotyledons</taxon>
        <taxon>Gunneridae</taxon>
        <taxon>Pentapetalae</taxon>
        <taxon>asterids</taxon>
        <taxon>lamiids</taxon>
        <taxon>Solanales</taxon>
        <taxon>Solanaceae</taxon>
        <taxon>Solanoideae</taxon>
        <taxon>Solaneae</taxon>
        <taxon>Solanum</taxon>
    </lineage>
</organism>
<feature type="region of interest" description="Disordered" evidence="7">
    <location>
        <begin position="1"/>
        <end position="42"/>
    </location>
</feature>